<dbReference type="PANTHER" id="PTHR39201:SF1">
    <property type="entry name" value="FLAVODOXIN-LIKE DOMAIN-CONTAINING PROTEIN"/>
    <property type="match status" value="1"/>
</dbReference>
<dbReference type="GO" id="GO:0009055">
    <property type="term" value="F:electron transfer activity"/>
    <property type="evidence" value="ECO:0007669"/>
    <property type="project" value="InterPro"/>
</dbReference>
<evidence type="ECO:0000313" key="2">
    <source>
        <dbReference type="EMBL" id="SHJ35343.1"/>
    </source>
</evidence>
<keyword evidence="3" id="KW-1185">Reference proteome</keyword>
<feature type="domain" description="Flavodoxin-like" evidence="1">
    <location>
        <begin position="3"/>
        <end position="159"/>
    </location>
</feature>
<dbReference type="RefSeq" id="WP_188118490.1">
    <property type="nucleotide sequence ID" value="NZ_FQZP01000045.1"/>
</dbReference>
<reference evidence="2 3" key="1">
    <citation type="submission" date="2016-11" db="EMBL/GenBank/DDBJ databases">
        <authorList>
            <person name="Varghese N."/>
            <person name="Submissions S."/>
        </authorList>
    </citation>
    <scope>NUCLEOTIDE SEQUENCE [LARGE SCALE GENOMIC DNA]</scope>
    <source>
        <strain evidence="2 3">DSM 19027</strain>
    </source>
</reference>
<accession>A0A1M6ILU2</accession>
<dbReference type="AlphaFoldDB" id="A0A1M6ILU2"/>
<proteinExistence type="predicted"/>
<dbReference type="InterPro" id="IPR001226">
    <property type="entry name" value="Flavodoxin_CS"/>
</dbReference>
<dbReference type="EMBL" id="FQZP01000045">
    <property type="protein sequence ID" value="SHJ35343.1"/>
    <property type="molecule type" value="Genomic_DNA"/>
</dbReference>
<organism evidence="2 3">
    <name type="scientific">Thermoclostridium caenicola</name>
    <dbReference type="NCBI Taxonomy" id="659425"/>
    <lineage>
        <taxon>Bacteria</taxon>
        <taxon>Bacillati</taxon>
        <taxon>Bacillota</taxon>
        <taxon>Clostridia</taxon>
        <taxon>Eubacteriales</taxon>
        <taxon>Oscillospiraceae</taxon>
        <taxon>Thermoclostridium</taxon>
    </lineage>
</organism>
<dbReference type="PROSITE" id="PS00201">
    <property type="entry name" value="FLAVODOXIN"/>
    <property type="match status" value="1"/>
</dbReference>
<protein>
    <submittedName>
        <fullName evidence="2">Flavodoxin</fullName>
    </submittedName>
</protein>
<dbReference type="PROSITE" id="PS50902">
    <property type="entry name" value="FLAVODOXIN_LIKE"/>
    <property type="match status" value="1"/>
</dbReference>
<evidence type="ECO:0000313" key="3">
    <source>
        <dbReference type="Proteomes" id="UP000324781"/>
    </source>
</evidence>
<gene>
    <name evidence="2" type="ORF">SAMN05444373_10455</name>
</gene>
<dbReference type="SUPFAM" id="SSF52218">
    <property type="entry name" value="Flavoproteins"/>
    <property type="match status" value="1"/>
</dbReference>
<dbReference type="PANTHER" id="PTHR39201">
    <property type="entry name" value="EXPORTED PROTEIN-RELATED"/>
    <property type="match status" value="1"/>
</dbReference>
<name>A0A1M6ILU2_9FIRM</name>
<evidence type="ECO:0000259" key="1">
    <source>
        <dbReference type="PROSITE" id="PS50902"/>
    </source>
</evidence>
<dbReference type="GO" id="GO:0010181">
    <property type="term" value="F:FMN binding"/>
    <property type="evidence" value="ECO:0007669"/>
    <property type="project" value="InterPro"/>
</dbReference>
<sequence>MKDLVVYYSLEGNTRQAAERIAERLHADILQLQTVKEILKSKMKFFIGGMQATFGVCAKLKPLALNPEQYDRIILGTPVWAGKATPAVNAFLKKFNVKNKVTALFTLSGGGDNDKCVRYLKKKLAHLRTTVALADRNHPDASENERKLNGFVEELINGQ</sequence>
<dbReference type="Proteomes" id="UP000324781">
    <property type="component" value="Unassembled WGS sequence"/>
</dbReference>
<dbReference type="InterPro" id="IPR008254">
    <property type="entry name" value="Flavodoxin/NO_synth"/>
</dbReference>
<dbReference type="GO" id="GO:0016651">
    <property type="term" value="F:oxidoreductase activity, acting on NAD(P)H"/>
    <property type="evidence" value="ECO:0007669"/>
    <property type="project" value="UniProtKB-ARBA"/>
</dbReference>
<dbReference type="Pfam" id="PF12682">
    <property type="entry name" value="Flavodoxin_4"/>
    <property type="match status" value="1"/>
</dbReference>
<dbReference type="InterPro" id="IPR029039">
    <property type="entry name" value="Flavoprotein-like_sf"/>
</dbReference>
<dbReference type="Gene3D" id="3.40.50.360">
    <property type="match status" value="1"/>
</dbReference>